<evidence type="ECO:0000256" key="9">
    <source>
        <dbReference type="ARBA" id="ARBA00023237"/>
    </source>
</evidence>
<dbReference type="STRING" id="395494.Galf_0312"/>
<dbReference type="PANTHER" id="PTHR30069">
    <property type="entry name" value="TONB-DEPENDENT OUTER MEMBRANE RECEPTOR"/>
    <property type="match status" value="1"/>
</dbReference>
<keyword evidence="9 10" id="KW-0998">Cell outer membrane</keyword>
<dbReference type="Gene3D" id="2.40.170.20">
    <property type="entry name" value="TonB-dependent receptor, beta-barrel domain"/>
    <property type="match status" value="1"/>
</dbReference>
<dbReference type="HOGENOM" id="CLU_008287_18_3_4"/>
<evidence type="ECO:0000256" key="3">
    <source>
        <dbReference type="ARBA" id="ARBA00022448"/>
    </source>
</evidence>
<dbReference type="PROSITE" id="PS52016">
    <property type="entry name" value="TONB_DEPENDENT_REC_3"/>
    <property type="match status" value="1"/>
</dbReference>
<dbReference type="AlphaFoldDB" id="D9SJK8"/>
<dbReference type="Pfam" id="PF00593">
    <property type="entry name" value="TonB_dep_Rec_b-barrel"/>
    <property type="match status" value="1"/>
</dbReference>
<dbReference type="InterPro" id="IPR012910">
    <property type="entry name" value="Plug_dom"/>
</dbReference>
<dbReference type="GO" id="GO:0044718">
    <property type="term" value="P:siderophore transmembrane transport"/>
    <property type="evidence" value="ECO:0007669"/>
    <property type="project" value="TreeGrafter"/>
</dbReference>
<keyword evidence="6 11" id="KW-0798">TonB box</keyword>
<evidence type="ECO:0000256" key="11">
    <source>
        <dbReference type="RuleBase" id="RU003357"/>
    </source>
</evidence>
<feature type="domain" description="TonB-dependent receptor plug" evidence="14">
    <location>
        <begin position="42"/>
        <end position="149"/>
    </location>
</feature>
<evidence type="ECO:0000256" key="7">
    <source>
        <dbReference type="ARBA" id="ARBA00023136"/>
    </source>
</evidence>
<proteinExistence type="inferred from homology"/>
<dbReference type="CDD" id="cd01347">
    <property type="entry name" value="ligand_gated_channel"/>
    <property type="match status" value="1"/>
</dbReference>
<accession>D9SJK8</accession>
<organism evidence="15 16">
    <name type="scientific">Gallionella capsiferriformans (strain ES-2)</name>
    <name type="common">Gallionella ferruginea capsiferriformans (strain ES-2)</name>
    <dbReference type="NCBI Taxonomy" id="395494"/>
    <lineage>
        <taxon>Bacteria</taxon>
        <taxon>Pseudomonadati</taxon>
        <taxon>Pseudomonadota</taxon>
        <taxon>Betaproteobacteria</taxon>
        <taxon>Nitrosomonadales</taxon>
        <taxon>Gallionellaceae</taxon>
        <taxon>Gallionella</taxon>
    </lineage>
</organism>
<evidence type="ECO:0000256" key="10">
    <source>
        <dbReference type="PROSITE-ProRule" id="PRU01360"/>
    </source>
</evidence>
<gene>
    <name evidence="15" type="ordered locus">Galf_0312</name>
</gene>
<feature type="domain" description="TonB-dependent receptor-like beta-barrel" evidence="13">
    <location>
        <begin position="217"/>
        <end position="635"/>
    </location>
</feature>
<name>D9SJK8_GALCS</name>
<comment type="similarity">
    <text evidence="2 10 11">Belongs to the TonB-dependent receptor family.</text>
</comment>
<evidence type="ECO:0000256" key="12">
    <source>
        <dbReference type="SAM" id="SignalP"/>
    </source>
</evidence>
<keyword evidence="3 10" id="KW-0813">Transport</keyword>
<evidence type="ECO:0000256" key="5">
    <source>
        <dbReference type="ARBA" id="ARBA00022692"/>
    </source>
</evidence>
<evidence type="ECO:0000256" key="6">
    <source>
        <dbReference type="ARBA" id="ARBA00023077"/>
    </source>
</evidence>
<dbReference type="GO" id="GO:0015344">
    <property type="term" value="F:siderophore uptake transmembrane transporter activity"/>
    <property type="evidence" value="ECO:0007669"/>
    <property type="project" value="TreeGrafter"/>
</dbReference>
<comment type="subcellular location">
    <subcellularLocation>
        <location evidence="1 10">Cell outer membrane</location>
        <topology evidence="1 10">Multi-pass membrane protein</topology>
    </subcellularLocation>
</comment>
<dbReference type="InterPro" id="IPR039426">
    <property type="entry name" value="TonB-dep_rcpt-like"/>
</dbReference>
<feature type="chain" id="PRO_5003128217" evidence="12">
    <location>
        <begin position="23"/>
        <end position="672"/>
    </location>
</feature>
<dbReference type="Gene3D" id="2.170.130.10">
    <property type="entry name" value="TonB-dependent receptor, plug domain"/>
    <property type="match status" value="1"/>
</dbReference>
<evidence type="ECO:0000256" key="8">
    <source>
        <dbReference type="ARBA" id="ARBA00023170"/>
    </source>
</evidence>
<evidence type="ECO:0000256" key="2">
    <source>
        <dbReference type="ARBA" id="ARBA00009810"/>
    </source>
</evidence>
<keyword evidence="16" id="KW-1185">Reference proteome</keyword>
<dbReference type="PANTHER" id="PTHR30069:SF27">
    <property type="entry name" value="BLL4766 PROTEIN"/>
    <property type="match status" value="1"/>
</dbReference>
<dbReference type="InterPro" id="IPR000531">
    <property type="entry name" value="Beta-barrel_TonB"/>
</dbReference>
<dbReference type="GO" id="GO:0009279">
    <property type="term" value="C:cell outer membrane"/>
    <property type="evidence" value="ECO:0007669"/>
    <property type="project" value="UniProtKB-SubCell"/>
</dbReference>
<protein>
    <submittedName>
        <fullName evidence="15">TonB-dependent receptor</fullName>
    </submittedName>
</protein>
<keyword evidence="7 10" id="KW-0472">Membrane</keyword>
<keyword evidence="12" id="KW-0732">Signal</keyword>
<evidence type="ECO:0000256" key="1">
    <source>
        <dbReference type="ARBA" id="ARBA00004571"/>
    </source>
</evidence>
<evidence type="ECO:0000313" key="16">
    <source>
        <dbReference type="Proteomes" id="UP000001235"/>
    </source>
</evidence>
<dbReference type="SUPFAM" id="SSF56935">
    <property type="entry name" value="Porins"/>
    <property type="match status" value="1"/>
</dbReference>
<dbReference type="Pfam" id="PF07715">
    <property type="entry name" value="Plug"/>
    <property type="match status" value="1"/>
</dbReference>
<evidence type="ECO:0000259" key="13">
    <source>
        <dbReference type="Pfam" id="PF00593"/>
    </source>
</evidence>
<dbReference type="OrthoDB" id="7176844at2"/>
<dbReference type="InterPro" id="IPR037066">
    <property type="entry name" value="Plug_dom_sf"/>
</dbReference>
<sequence length="672" mass="72425" precursor="true">MHQKLIIIALFGAITLPTVSFAETASLDEVVVTATRFATTSENTAVNVTVITAADIEKSAAKTLPSLLAQHVGIQVRSTDGTPDLAVDMRGFGMTGNQNTLVLLDGQPLNDIELTSIHWSAIPLDSIERIEIVNGSGAVLYGGGASGGTIHIVTKHPGKGVHGIASVGAGSYGAKEWQLALSGSGERLGMRITASGLDTANYRANNNVTQNNLEADIRGDVGQGDAFVKFGADNQTIRYPGNRSVNPNTGVNQLLTDPRGTATPLDYGTRNGVHVSLGTAQQFEFGEFAGELSYRDTKRTAYFAAFGGAYLDTALNLLSFTPRIKVPYQLGGAANELTVGMDLSNWNYDSSRSSAPANMGTPTTKILAGQSDRALYLQNVNQLGADTKLTLGARSQRVSYQARDAVNPAAYASANQVRTANAYELGLRHNLNQTLAVFGRIGRSFRIATVDEIFAQYGGPFFDSKVTMLEPQTSQDSELGLDYKSAKDKIRATLYQMNLNNEIHYNALTFTNMNLSPTRRYGLELEGTHAYSDSVEVGAAYSYTVAKFSNGTYGGINVSGNNIPLVPRQRLALSTALKLTEKTSLSGSAMYVGQQHFDNDQANTFGQKMPAYTTVDMKLTHREGAWQLAAAVNNLFNRQYYTYAVSSTFTPGVYNAYPMQGRNFSLNASYQF</sequence>
<dbReference type="KEGG" id="gca:Galf_0312"/>
<feature type="signal peptide" evidence="12">
    <location>
        <begin position="1"/>
        <end position="22"/>
    </location>
</feature>
<evidence type="ECO:0000259" key="14">
    <source>
        <dbReference type="Pfam" id="PF07715"/>
    </source>
</evidence>
<dbReference type="InterPro" id="IPR036942">
    <property type="entry name" value="Beta-barrel_TonB_sf"/>
</dbReference>
<keyword evidence="4 10" id="KW-1134">Transmembrane beta strand</keyword>
<dbReference type="EMBL" id="CP002159">
    <property type="protein sequence ID" value="ADL54357.1"/>
    <property type="molecule type" value="Genomic_DNA"/>
</dbReference>
<reference evidence="15 16" key="1">
    <citation type="submission" date="2010-08" db="EMBL/GenBank/DDBJ databases">
        <title>Complete sequence of Gallionella capsiferriformans ES-2.</title>
        <authorList>
            <consortium name="US DOE Joint Genome Institute"/>
            <person name="Lucas S."/>
            <person name="Copeland A."/>
            <person name="Lapidus A."/>
            <person name="Cheng J.-F."/>
            <person name="Bruce D."/>
            <person name="Goodwin L."/>
            <person name="Pitluck S."/>
            <person name="Chertkov O."/>
            <person name="Davenport K.W."/>
            <person name="Detter J.C."/>
            <person name="Han C."/>
            <person name="Tapia R."/>
            <person name="Land M."/>
            <person name="Hauser L."/>
            <person name="Chang Y.-J."/>
            <person name="Jeffries C."/>
            <person name="Kyrpides N."/>
            <person name="Ivanova N."/>
            <person name="Mikhailova N."/>
            <person name="Shelobolina E.S."/>
            <person name="Picardal F."/>
            <person name="Roden E."/>
            <person name="Emerson D."/>
            <person name="Woyke T."/>
        </authorList>
    </citation>
    <scope>NUCLEOTIDE SEQUENCE [LARGE SCALE GENOMIC DNA]</scope>
    <source>
        <strain evidence="15 16">ES-2</strain>
    </source>
</reference>
<keyword evidence="5 10" id="KW-0812">Transmembrane</keyword>
<evidence type="ECO:0000313" key="15">
    <source>
        <dbReference type="EMBL" id="ADL54357.1"/>
    </source>
</evidence>
<dbReference type="Proteomes" id="UP000001235">
    <property type="component" value="Chromosome"/>
</dbReference>
<dbReference type="RefSeq" id="WP_013292300.1">
    <property type="nucleotide sequence ID" value="NC_014394.1"/>
</dbReference>
<evidence type="ECO:0000256" key="4">
    <source>
        <dbReference type="ARBA" id="ARBA00022452"/>
    </source>
</evidence>
<dbReference type="eggNOG" id="COG4206">
    <property type="taxonomic scope" value="Bacteria"/>
</dbReference>
<keyword evidence="8 15" id="KW-0675">Receptor</keyword>